<dbReference type="Pfam" id="PF18895">
    <property type="entry name" value="T4SS_pilin"/>
    <property type="match status" value="1"/>
</dbReference>
<comment type="caution">
    <text evidence="3">The sequence shown here is derived from an EMBL/GenBank/DDBJ whole genome shotgun (WGS) entry which is preliminary data.</text>
</comment>
<keyword evidence="1" id="KW-0472">Membrane</keyword>
<feature type="signal peptide" evidence="2">
    <location>
        <begin position="1"/>
        <end position="24"/>
    </location>
</feature>
<dbReference type="EMBL" id="MFGJ01000001">
    <property type="protein sequence ID" value="OGF33459.1"/>
    <property type="molecule type" value="Genomic_DNA"/>
</dbReference>
<evidence type="ECO:0000313" key="4">
    <source>
        <dbReference type="Proteomes" id="UP000179001"/>
    </source>
</evidence>
<feature type="transmembrane region" description="Helical" evidence="1">
    <location>
        <begin position="91"/>
        <end position="113"/>
    </location>
</feature>
<evidence type="ECO:0000256" key="2">
    <source>
        <dbReference type="SAM" id="SignalP"/>
    </source>
</evidence>
<protein>
    <recommendedName>
        <fullName evidence="5">DUF4134 domain-containing protein</fullName>
    </recommendedName>
</protein>
<dbReference type="InterPro" id="IPR043993">
    <property type="entry name" value="T4SS_pilin"/>
</dbReference>
<proteinExistence type="predicted"/>
<gene>
    <name evidence="3" type="ORF">A2478_02080</name>
</gene>
<reference evidence="3 4" key="1">
    <citation type="journal article" date="2016" name="Nat. Commun.">
        <title>Thousands of microbial genomes shed light on interconnected biogeochemical processes in an aquifer system.</title>
        <authorList>
            <person name="Anantharaman K."/>
            <person name="Brown C.T."/>
            <person name="Hug L.A."/>
            <person name="Sharon I."/>
            <person name="Castelle C.J."/>
            <person name="Probst A.J."/>
            <person name="Thomas B.C."/>
            <person name="Singh A."/>
            <person name="Wilkins M.J."/>
            <person name="Karaoz U."/>
            <person name="Brodie E.L."/>
            <person name="Williams K.H."/>
            <person name="Hubbard S.S."/>
            <person name="Banfield J.F."/>
        </authorList>
    </citation>
    <scope>NUCLEOTIDE SEQUENCE [LARGE SCALE GENOMIC DNA]</scope>
</reference>
<evidence type="ECO:0000256" key="1">
    <source>
        <dbReference type="SAM" id="Phobius"/>
    </source>
</evidence>
<keyword evidence="2" id="KW-0732">Signal</keyword>
<feature type="transmembrane region" description="Helical" evidence="1">
    <location>
        <begin position="48"/>
        <end position="70"/>
    </location>
</feature>
<sequence>MLKKIIAITMVLTLAIAVATPVLAASDPFGVETVGTELNLGNKDIRQTIGEIINVGLGFLGVVAIIIVLIGGFKYMTAGGAEEKTKEARKWIISGVIGLAIILSAYAITTFVVNQLVTATGSGV</sequence>
<dbReference type="Proteomes" id="UP000179001">
    <property type="component" value="Unassembled WGS sequence"/>
</dbReference>
<keyword evidence="1" id="KW-0812">Transmembrane</keyword>
<accession>A0A1F5T3H3</accession>
<evidence type="ECO:0000313" key="3">
    <source>
        <dbReference type="EMBL" id="OGF33459.1"/>
    </source>
</evidence>
<feature type="chain" id="PRO_5009521331" description="DUF4134 domain-containing protein" evidence="2">
    <location>
        <begin position="25"/>
        <end position="124"/>
    </location>
</feature>
<dbReference type="AlphaFoldDB" id="A0A1F5T3H3"/>
<dbReference type="NCBIfam" id="NF045849">
    <property type="entry name" value="ICE_MMCAP2_0565"/>
    <property type="match status" value="1"/>
</dbReference>
<name>A0A1F5T3H3_9BACT</name>
<dbReference type="STRING" id="1798002.A2478_02080"/>
<evidence type="ECO:0008006" key="5">
    <source>
        <dbReference type="Google" id="ProtNLM"/>
    </source>
</evidence>
<keyword evidence="1" id="KW-1133">Transmembrane helix</keyword>
<organism evidence="3 4">
    <name type="scientific">Candidatus Falkowbacteria bacterium RIFOXYC2_FULL_36_12</name>
    <dbReference type="NCBI Taxonomy" id="1798002"/>
    <lineage>
        <taxon>Bacteria</taxon>
        <taxon>Candidatus Falkowiibacteriota</taxon>
    </lineage>
</organism>